<dbReference type="SUPFAM" id="SSF53098">
    <property type="entry name" value="Ribonuclease H-like"/>
    <property type="match status" value="1"/>
</dbReference>
<evidence type="ECO:0000313" key="2">
    <source>
        <dbReference type="EMBL" id="KAE9294148.1"/>
    </source>
</evidence>
<evidence type="ECO:0000313" key="4">
    <source>
        <dbReference type="Proteomes" id="UP000434957"/>
    </source>
</evidence>
<protein>
    <recommendedName>
        <fullName evidence="5">Integrase catalytic domain-containing protein</fullName>
    </recommendedName>
</protein>
<accession>A0A6A3IRR5</accession>
<dbReference type="EMBL" id="QXFV01002693">
    <property type="protein sequence ID" value="KAE8984482.1"/>
    <property type="molecule type" value="Genomic_DNA"/>
</dbReference>
<gene>
    <name evidence="1" type="ORF">PR001_g23161</name>
    <name evidence="2" type="ORF">PR003_g24333</name>
</gene>
<name>A0A6A3IRR5_9STRA</name>
<proteinExistence type="predicted"/>
<dbReference type="EMBL" id="QXFT01002713">
    <property type="protein sequence ID" value="KAE9294148.1"/>
    <property type="molecule type" value="Genomic_DNA"/>
</dbReference>
<evidence type="ECO:0000313" key="1">
    <source>
        <dbReference type="EMBL" id="KAE8984482.1"/>
    </source>
</evidence>
<dbReference type="Proteomes" id="UP000429607">
    <property type="component" value="Unassembled WGS sequence"/>
</dbReference>
<organism evidence="1 3">
    <name type="scientific">Phytophthora rubi</name>
    <dbReference type="NCBI Taxonomy" id="129364"/>
    <lineage>
        <taxon>Eukaryota</taxon>
        <taxon>Sar</taxon>
        <taxon>Stramenopiles</taxon>
        <taxon>Oomycota</taxon>
        <taxon>Peronosporomycetes</taxon>
        <taxon>Peronosporales</taxon>
        <taxon>Peronosporaceae</taxon>
        <taxon>Phytophthora</taxon>
    </lineage>
</organism>
<dbReference type="GO" id="GO:0003676">
    <property type="term" value="F:nucleic acid binding"/>
    <property type="evidence" value="ECO:0007669"/>
    <property type="project" value="InterPro"/>
</dbReference>
<keyword evidence="4" id="KW-1185">Reference proteome</keyword>
<dbReference type="InterPro" id="IPR050951">
    <property type="entry name" value="Retrovirus_Pol_polyprotein"/>
</dbReference>
<dbReference type="Gene3D" id="3.30.420.10">
    <property type="entry name" value="Ribonuclease H-like superfamily/Ribonuclease H"/>
    <property type="match status" value="1"/>
</dbReference>
<dbReference type="AlphaFoldDB" id="A0A6A3IRR5"/>
<dbReference type="InterPro" id="IPR036397">
    <property type="entry name" value="RNaseH_sf"/>
</dbReference>
<dbReference type="PANTHER" id="PTHR37984">
    <property type="entry name" value="PROTEIN CBG26694"/>
    <property type="match status" value="1"/>
</dbReference>
<dbReference type="Proteomes" id="UP000434957">
    <property type="component" value="Unassembled WGS sequence"/>
</dbReference>
<evidence type="ECO:0008006" key="5">
    <source>
        <dbReference type="Google" id="ProtNLM"/>
    </source>
</evidence>
<reference evidence="1 3" key="1">
    <citation type="submission" date="2018-09" db="EMBL/GenBank/DDBJ databases">
        <title>Genomic investigation of the strawberry pathogen Phytophthora fragariae indicates pathogenicity is determined by transcriptional variation in three key races.</title>
        <authorList>
            <person name="Adams T.M."/>
            <person name="Armitage A.D."/>
            <person name="Sobczyk M.K."/>
            <person name="Bates H.J."/>
            <person name="Dunwell J.M."/>
            <person name="Nellist C.F."/>
            <person name="Harrison R.J."/>
        </authorList>
    </citation>
    <scope>NUCLEOTIDE SEQUENCE [LARGE SCALE GENOMIC DNA]</scope>
    <source>
        <strain evidence="1 3">SCRP249</strain>
        <strain evidence="2 4">SCRP333</strain>
    </source>
</reference>
<comment type="caution">
    <text evidence="1">The sequence shown here is derived from an EMBL/GenBank/DDBJ whole genome shotgun (WGS) entry which is preliminary data.</text>
</comment>
<dbReference type="PANTHER" id="PTHR37984:SF5">
    <property type="entry name" value="PROTEIN NYNRIN-LIKE"/>
    <property type="match status" value="1"/>
</dbReference>
<sequence>MQLQDTQLRLSSAFQPATDVQSEVTNKFVLDFLRHLIGPHQTDWDHYVHFAEFAYNSRPHASIGMTPFEADIGYQPRSVLDLTIPQQIVLPVAEPFVDHQRSLLLEAQDAMARAQQRMSTAFGRNRRHQSFAVGDKVLLDSPNLDMAHIGASGRRKLASRFLGPYTWRQWQAPRDIGSLFHQDYVFFLNFTFPS</sequence>
<dbReference type="InterPro" id="IPR012337">
    <property type="entry name" value="RNaseH-like_sf"/>
</dbReference>
<evidence type="ECO:0000313" key="3">
    <source>
        <dbReference type="Proteomes" id="UP000429607"/>
    </source>
</evidence>